<dbReference type="Proteomes" id="UP001383192">
    <property type="component" value="Unassembled WGS sequence"/>
</dbReference>
<gene>
    <name evidence="1" type="ORF">VNI00_004500</name>
</gene>
<dbReference type="EMBL" id="JAYKXP010000012">
    <property type="protein sequence ID" value="KAK7051526.1"/>
    <property type="molecule type" value="Genomic_DNA"/>
</dbReference>
<dbReference type="AlphaFoldDB" id="A0AAW0DFB1"/>
<comment type="caution">
    <text evidence="1">The sequence shown here is derived from an EMBL/GenBank/DDBJ whole genome shotgun (WGS) entry which is preliminary data.</text>
</comment>
<evidence type="ECO:0000313" key="1">
    <source>
        <dbReference type="EMBL" id="KAK7051526.1"/>
    </source>
</evidence>
<name>A0AAW0DFB1_9AGAR</name>
<accession>A0AAW0DFB1</accession>
<keyword evidence="2" id="KW-1185">Reference proteome</keyword>
<reference evidence="1 2" key="1">
    <citation type="submission" date="2024-01" db="EMBL/GenBank/DDBJ databases">
        <title>A draft genome for a cacao thread blight-causing isolate of Paramarasmius palmivorus.</title>
        <authorList>
            <person name="Baruah I.K."/>
            <person name="Bukari Y."/>
            <person name="Amoako-Attah I."/>
            <person name="Meinhardt L.W."/>
            <person name="Bailey B.A."/>
            <person name="Cohen S.P."/>
        </authorList>
    </citation>
    <scope>NUCLEOTIDE SEQUENCE [LARGE SCALE GENOMIC DNA]</scope>
    <source>
        <strain evidence="1 2">GH-12</strain>
    </source>
</reference>
<evidence type="ECO:0000313" key="2">
    <source>
        <dbReference type="Proteomes" id="UP001383192"/>
    </source>
</evidence>
<protein>
    <submittedName>
        <fullName evidence="1">Uncharacterized protein</fullName>
    </submittedName>
</protein>
<organism evidence="1 2">
    <name type="scientific">Paramarasmius palmivorus</name>
    <dbReference type="NCBI Taxonomy" id="297713"/>
    <lineage>
        <taxon>Eukaryota</taxon>
        <taxon>Fungi</taxon>
        <taxon>Dikarya</taxon>
        <taxon>Basidiomycota</taxon>
        <taxon>Agaricomycotina</taxon>
        <taxon>Agaricomycetes</taxon>
        <taxon>Agaricomycetidae</taxon>
        <taxon>Agaricales</taxon>
        <taxon>Marasmiineae</taxon>
        <taxon>Marasmiaceae</taxon>
        <taxon>Paramarasmius</taxon>
    </lineage>
</organism>
<sequence length="92" mass="10609">MTGYRIRNLSGIPNIQCFVSSYNGGNDEWYTLPTDYCDPHKCHWSRSNWEMVVFKNPANGERRGWYLNSAQQTLELTFVGFSQELGIVRNAA</sequence>
<proteinExistence type="predicted"/>